<dbReference type="NCBIfam" id="TIGR02937">
    <property type="entry name" value="sigma70-ECF"/>
    <property type="match status" value="1"/>
</dbReference>
<dbReference type="SUPFAM" id="SSF88946">
    <property type="entry name" value="Sigma2 domain of RNA polymerase sigma factors"/>
    <property type="match status" value="1"/>
</dbReference>
<dbReference type="GO" id="GO:0006352">
    <property type="term" value="P:DNA-templated transcription initiation"/>
    <property type="evidence" value="ECO:0007669"/>
    <property type="project" value="InterPro"/>
</dbReference>
<dbReference type="Pfam" id="PF08281">
    <property type="entry name" value="Sigma70_r4_2"/>
    <property type="match status" value="1"/>
</dbReference>
<dbReference type="AlphaFoldDB" id="A0A5Q0GX70"/>
<dbReference type="GO" id="GO:0016987">
    <property type="term" value="F:sigma factor activity"/>
    <property type="evidence" value="ECO:0007669"/>
    <property type="project" value="UniProtKB-KW"/>
</dbReference>
<dbReference type="OrthoDB" id="9784272at2"/>
<evidence type="ECO:0000256" key="4">
    <source>
        <dbReference type="ARBA" id="ARBA00023163"/>
    </source>
</evidence>
<dbReference type="InterPro" id="IPR013324">
    <property type="entry name" value="RNA_pol_sigma_r3/r4-like"/>
</dbReference>
<feature type="region of interest" description="Disordered" evidence="5">
    <location>
        <begin position="1"/>
        <end position="30"/>
    </location>
</feature>
<keyword evidence="4" id="KW-0804">Transcription</keyword>
<keyword evidence="9" id="KW-1185">Reference proteome</keyword>
<feature type="domain" description="RNA polymerase sigma-70 region 2" evidence="6">
    <location>
        <begin position="44"/>
        <end position="111"/>
    </location>
</feature>
<evidence type="ECO:0000256" key="3">
    <source>
        <dbReference type="ARBA" id="ARBA00023082"/>
    </source>
</evidence>
<evidence type="ECO:0000256" key="2">
    <source>
        <dbReference type="ARBA" id="ARBA00023015"/>
    </source>
</evidence>
<name>A0A5Q0GX70_SACSY</name>
<dbReference type="Pfam" id="PF04542">
    <property type="entry name" value="Sigma70_r2"/>
    <property type="match status" value="1"/>
</dbReference>
<evidence type="ECO:0000313" key="8">
    <source>
        <dbReference type="EMBL" id="QFZ18531.1"/>
    </source>
</evidence>
<proteinExistence type="inferred from homology"/>
<dbReference type="Proteomes" id="UP000325787">
    <property type="component" value="Chromosome"/>
</dbReference>
<dbReference type="Gene3D" id="1.10.10.10">
    <property type="entry name" value="Winged helix-like DNA-binding domain superfamily/Winged helix DNA-binding domain"/>
    <property type="match status" value="1"/>
</dbReference>
<dbReference type="InterPro" id="IPR039425">
    <property type="entry name" value="RNA_pol_sigma-70-like"/>
</dbReference>
<reference evidence="9" key="1">
    <citation type="journal article" date="2021" name="Curr. Microbiol.">
        <title>Complete genome of nocamycin-producing strain Saccharothrix syringae NRRL B-16468 reveals the biosynthetic potential for secondary metabolites.</title>
        <authorList>
            <person name="Mo X."/>
            <person name="Yang S."/>
        </authorList>
    </citation>
    <scope>NUCLEOTIDE SEQUENCE [LARGE SCALE GENOMIC DNA]</scope>
    <source>
        <strain evidence="9">ATCC 51364 / DSM 43886 / JCM 6844 / KCTC 9398 / NBRC 14523 / NRRL B-16468 / INA 2240</strain>
    </source>
</reference>
<dbReference type="KEGG" id="ssyi:EKG83_14570"/>
<dbReference type="PANTHER" id="PTHR43133">
    <property type="entry name" value="RNA POLYMERASE ECF-TYPE SIGMA FACTO"/>
    <property type="match status" value="1"/>
</dbReference>
<dbReference type="InterPro" id="IPR014284">
    <property type="entry name" value="RNA_pol_sigma-70_dom"/>
</dbReference>
<dbReference type="InterPro" id="IPR013325">
    <property type="entry name" value="RNA_pol_sigma_r2"/>
</dbReference>
<dbReference type="SUPFAM" id="SSF88659">
    <property type="entry name" value="Sigma3 and sigma4 domains of RNA polymerase sigma factors"/>
    <property type="match status" value="1"/>
</dbReference>
<dbReference type="InterPro" id="IPR007627">
    <property type="entry name" value="RNA_pol_sigma70_r2"/>
</dbReference>
<comment type="similarity">
    <text evidence="1">Belongs to the sigma-70 factor family. ECF subfamily.</text>
</comment>
<feature type="domain" description="RNA polymerase sigma factor 70 region 4 type 2" evidence="7">
    <location>
        <begin position="147"/>
        <end position="198"/>
    </location>
</feature>
<dbReference type="InterPro" id="IPR036388">
    <property type="entry name" value="WH-like_DNA-bd_sf"/>
</dbReference>
<dbReference type="InterPro" id="IPR013249">
    <property type="entry name" value="RNA_pol_sigma70_r4_t2"/>
</dbReference>
<keyword evidence="2" id="KW-0805">Transcription regulation</keyword>
<evidence type="ECO:0000256" key="5">
    <source>
        <dbReference type="SAM" id="MobiDB-lite"/>
    </source>
</evidence>
<evidence type="ECO:0000259" key="6">
    <source>
        <dbReference type="Pfam" id="PF04542"/>
    </source>
</evidence>
<dbReference type="GO" id="GO:0003677">
    <property type="term" value="F:DNA binding"/>
    <property type="evidence" value="ECO:0007669"/>
    <property type="project" value="InterPro"/>
</dbReference>
<dbReference type="PANTHER" id="PTHR43133:SF62">
    <property type="entry name" value="RNA POLYMERASE SIGMA FACTOR SIGZ"/>
    <property type="match status" value="1"/>
</dbReference>
<dbReference type="CDD" id="cd06171">
    <property type="entry name" value="Sigma70_r4"/>
    <property type="match status" value="1"/>
</dbReference>
<evidence type="ECO:0000313" key="9">
    <source>
        <dbReference type="Proteomes" id="UP000325787"/>
    </source>
</evidence>
<dbReference type="EMBL" id="CP034550">
    <property type="protein sequence ID" value="QFZ18531.1"/>
    <property type="molecule type" value="Genomic_DNA"/>
</dbReference>
<evidence type="ECO:0000256" key="1">
    <source>
        <dbReference type="ARBA" id="ARBA00010641"/>
    </source>
</evidence>
<protein>
    <submittedName>
        <fullName evidence="8">Sigma-70 family RNA polymerase sigma factor</fullName>
    </submittedName>
</protein>
<evidence type="ECO:0000259" key="7">
    <source>
        <dbReference type="Pfam" id="PF08281"/>
    </source>
</evidence>
<organism evidence="8 9">
    <name type="scientific">Saccharothrix syringae</name>
    <name type="common">Nocardiopsis syringae</name>
    <dbReference type="NCBI Taxonomy" id="103733"/>
    <lineage>
        <taxon>Bacteria</taxon>
        <taxon>Bacillati</taxon>
        <taxon>Actinomycetota</taxon>
        <taxon>Actinomycetes</taxon>
        <taxon>Pseudonocardiales</taxon>
        <taxon>Pseudonocardiaceae</taxon>
        <taxon>Saccharothrix</taxon>
    </lineage>
</organism>
<accession>A0A5Q0GX70</accession>
<gene>
    <name evidence="8" type="ORF">EKG83_14570</name>
</gene>
<keyword evidence="3" id="KW-0731">Sigma factor</keyword>
<sequence length="223" mass="24170">MLDVRTSLVADSPAPAPPGAPDRPSDGDLVERVSTGDRVAFGELYDRYARPAYSLARRVCVDADLAEDVVQEAFLSLWRNPRGYDRARGSFGTWLMTVVHHRAVDAVRRENTQRKRNVPLTDEFSERDVPPASGADEEALTGVVGAEVRAALRGLPEDQRQVIALAYLGGYTQAEVAALTGIPLGTVKSRTFAAIRRLRTALRSAWVGETGGEAPGRTTGAQR</sequence>
<dbReference type="Gene3D" id="1.10.1740.10">
    <property type="match status" value="1"/>
</dbReference>